<dbReference type="Pfam" id="PF05834">
    <property type="entry name" value="Lycopene_cycl"/>
    <property type="match status" value="1"/>
</dbReference>
<dbReference type="PANTHER" id="PTHR39757:SF3">
    <property type="entry name" value="LYCOPENE EPSILON CYCLASE, CHLOROPLASTIC"/>
    <property type="match status" value="1"/>
</dbReference>
<dbReference type="STRING" id="1157962.A0A250XD31"/>
<comment type="pathway">
    <text evidence="1">Carotenoid biosynthesis.</text>
</comment>
<dbReference type="OrthoDB" id="1716816at2759"/>
<sequence length="555" mass="60887">MVMMINKTSQTARFRCNTSEVGRSGPVLNRRRSPYRKEAPSDVLYALALGGRVSLEVDFVSNQAMREGSHEADLVRMQAHKKDADQPSISSVLHGADIETCYDTIVVGAGPAGLFLASELGKRGLRVLIVGNDAPIVNNYGVWSDEFEALGLSHTLECTWPDAACYFGEGREVRVGRGYGRVSRRKLRQHLLTLCKEAGVAFMDAEVTNIEVQPSMTQSSVTTTSGSSINARLVTVAAGAAAGKFLKYEEGAPTVAAQTAYGIEAEVEGYNKAYLPDAITFMDFRRHHSGVWNESAQQLEAGKHPAAGDGMWGSSNEVPSFLYAMPLGGNRVFLEETCLVAKPALPFSVLKRRLERRMRAVGIKVLKVHEEEWSYIPVGGPLPVEDQSVAAFGAAASLIHPATGFSVSRSFREAPRVADEIQAAIKEGLPVPLAAKRVWQQLWPSERRAQGAFHVFGMELLASFDLKSTNNFFDTFFRLPSFYWRGFLASKLTPTDLVGFALFTFLIAGLDIKLRLVQHLITDPAGVYLYHAYKAFLSKPDSTEEKNVAVQKNDV</sequence>
<evidence type="ECO:0008006" key="5">
    <source>
        <dbReference type="Google" id="ProtNLM"/>
    </source>
</evidence>
<dbReference type="InterPro" id="IPR036188">
    <property type="entry name" value="FAD/NAD-bd_sf"/>
</dbReference>
<organism evidence="3 4">
    <name type="scientific">Chlamydomonas eustigma</name>
    <dbReference type="NCBI Taxonomy" id="1157962"/>
    <lineage>
        <taxon>Eukaryota</taxon>
        <taxon>Viridiplantae</taxon>
        <taxon>Chlorophyta</taxon>
        <taxon>core chlorophytes</taxon>
        <taxon>Chlorophyceae</taxon>
        <taxon>CS clade</taxon>
        <taxon>Chlamydomonadales</taxon>
        <taxon>Chlamydomonadaceae</taxon>
        <taxon>Chlamydomonas</taxon>
    </lineage>
</organism>
<proteinExistence type="inferred from homology"/>
<dbReference type="AlphaFoldDB" id="A0A250XD31"/>
<dbReference type="NCBIfam" id="TIGR01790">
    <property type="entry name" value="carotene-cycl"/>
    <property type="match status" value="1"/>
</dbReference>
<dbReference type="EMBL" id="BEGY01000059">
    <property type="protein sequence ID" value="GAX80966.1"/>
    <property type="molecule type" value="Genomic_DNA"/>
</dbReference>
<evidence type="ECO:0000313" key="3">
    <source>
        <dbReference type="EMBL" id="GAX80966.1"/>
    </source>
</evidence>
<comment type="caution">
    <text evidence="3">The sequence shown here is derived from an EMBL/GenBank/DDBJ whole genome shotgun (WGS) entry which is preliminary data.</text>
</comment>
<dbReference type="GO" id="GO:0016117">
    <property type="term" value="P:carotenoid biosynthetic process"/>
    <property type="evidence" value="ECO:0007669"/>
    <property type="project" value="InterPro"/>
</dbReference>
<accession>A0A250XD31</accession>
<dbReference type="Gene3D" id="3.50.50.60">
    <property type="entry name" value="FAD/NAD(P)-binding domain"/>
    <property type="match status" value="1"/>
</dbReference>
<dbReference type="SUPFAM" id="SSF51905">
    <property type="entry name" value="FAD/NAD(P)-binding domain"/>
    <property type="match status" value="1"/>
</dbReference>
<reference evidence="3 4" key="1">
    <citation type="submission" date="2017-08" db="EMBL/GenBank/DDBJ databases">
        <title>Acidophilic green algal genome provides insights into adaptation to an acidic environment.</title>
        <authorList>
            <person name="Hirooka S."/>
            <person name="Hirose Y."/>
            <person name="Kanesaki Y."/>
            <person name="Higuchi S."/>
            <person name="Fujiwara T."/>
            <person name="Onuma R."/>
            <person name="Era A."/>
            <person name="Ohbayashi R."/>
            <person name="Uzuka A."/>
            <person name="Nozaki H."/>
            <person name="Yoshikawa H."/>
            <person name="Miyagishima S.Y."/>
        </authorList>
    </citation>
    <scope>NUCLEOTIDE SEQUENCE [LARGE SCALE GENOMIC DNA]</scope>
    <source>
        <strain evidence="3 4">NIES-2499</strain>
    </source>
</reference>
<dbReference type="GO" id="GO:0016860">
    <property type="term" value="F:intramolecular oxidoreductase activity"/>
    <property type="evidence" value="ECO:0007669"/>
    <property type="project" value="UniProtKB-ARBA"/>
</dbReference>
<dbReference type="PANTHER" id="PTHR39757">
    <property type="match status" value="1"/>
</dbReference>
<dbReference type="GO" id="GO:0016705">
    <property type="term" value="F:oxidoreductase activity, acting on paired donors, with incorporation or reduction of molecular oxygen"/>
    <property type="evidence" value="ECO:0007669"/>
    <property type="project" value="InterPro"/>
</dbReference>
<gene>
    <name evidence="3" type="ORF">CEUSTIGMA_g8401.t1</name>
</gene>
<evidence type="ECO:0000313" key="4">
    <source>
        <dbReference type="Proteomes" id="UP000232323"/>
    </source>
</evidence>
<evidence type="ECO:0000256" key="1">
    <source>
        <dbReference type="ARBA" id="ARBA00004829"/>
    </source>
</evidence>
<protein>
    <recommendedName>
        <fullName evidence="5">Lycopene epsilon cyclase</fullName>
    </recommendedName>
</protein>
<keyword evidence="4" id="KW-1185">Reference proteome</keyword>
<dbReference type="Proteomes" id="UP000232323">
    <property type="component" value="Unassembled WGS sequence"/>
</dbReference>
<comment type="similarity">
    <text evidence="2">Belongs to the lycopene cyclase family.</text>
</comment>
<dbReference type="InterPro" id="IPR010108">
    <property type="entry name" value="Lycopene_cyclase_b/e"/>
</dbReference>
<evidence type="ECO:0000256" key="2">
    <source>
        <dbReference type="ARBA" id="ARBA00006599"/>
    </source>
</evidence>
<name>A0A250XD31_9CHLO</name>